<keyword evidence="3" id="KW-0812">Transmembrane</keyword>
<sequence length="752" mass="77026">MGKSTSPTRRQFGVRGGAGEKTVDQLRQSRENHVRYRRPKPSIVLGTVAAVVVASPVAVLVGGSAPNFAVDPTEPPAITATTINQINLNEVPTIVLNLVKSGLADAGVTLPPIDVSGIKLPDIPLQIPPGLLPTDLLPSTTAPGTITTSPSVPSSTDASSSAPAPATGEDVPEGAIVKEVGQEDPFSMVGLTWQGVANTTAYVRAKQIDGSWGPWVSADRVDGVSAKDPNKQGTEPVWVGKTNLVQIAVTDDGVAAPGTGTGSTEGSATSSPSGTPPTTTTGPTDEVPTTTTTFTTPPVPKRTDTSIPTSTATSGEVVPQAFTPKQEPLLTTTGAPGQNALQQAISTISAALITPGTGAVLGSQPLAADPAAPAAAPALPAVAAPSATPQVITRAQWGADESIRCSDPTYDDTLKETVVHHTAGTNDYTREQSAEIVRGIYAYHAQTLGWCDIGYNVLVDKYGQIFEGTAGGLDKNVQGTHTGGFNKDTMGLSLMGNLNEMAPSPEMLAAAGSFLGWRLRLAGLDPRGTGSVVSQGFDGALFAAGETATLPIISGHRDFYSTECPGNLAYEALPQIREIAASGAAVVAPPAAPAPVDAAPVQSPVSGTENPQVLSTTDTGAIAQQWMATGGPTGELGNAVTTEQTTPDGSAKFADFENGKIYWSESTGAQIIKGAIAKAWATMGFENSPLGLPTSSETTGPDGVTQSFQGGTLVWNLVTGIVRVLRTYIDTFNDTYDAQREAAAVPTAPPAG</sequence>
<dbReference type="InterPro" id="IPR036505">
    <property type="entry name" value="Amidase/PGRP_sf"/>
</dbReference>
<feature type="compositionally biased region" description="Low complexity" evidence="2">
    <location>
        <begin position="262"/>
        <end position="296"/>
    </location>
</feature>
<keyword evidence="3" id="KW-0472">Membrane</keyword>
<dbReference type="EMBL" id="PEBD01000008">
    <property type="protein sequence ID" value="PHV66987.1"/>
    <property type="molecule type" value="Genomic_DNA"/>
</dbReference>
<comment type="similarity">
    <text evidence="1">Belongs to the N-acetylmuramoyl-L-alanine amidase 2 family.</text>
</comment>
<name>A0A2G3PMC9_WILMA</name>
<dbReference type="GO" id="GO:0008745">
    <property type="term" value="F:N-acetylmuramoyl-L-alanine amidase activity"/>
    <property type="evidence" value="ECO:0007669"/>
    <property type="project" value="InterPro"/>
</dbReference>
<dbReference type="InterPro" id="IPR006619">
    <property type="entry name" value="PGRP_domain_met/bac"/>
</dbReference>
<dbReference type="CDD" id="cd06583">
    <property type="entry name" value="PGRP"/>
    <property type="match status" value="1"/>
</dbReference>
<dbReference type="Pfam" id="PF01510">
    <property type="entry name" value="Amidase_2"/>
    <property type="match status" value="1"/>
</dbReference>
<organism evidence="5 6">
    <name type="scientific">Williamsia marianensis</name>
    <dbReference type="NCBI Taxonomy" id="85044"/>
    <lineage>
        <taxon>Bacteria</taxon>
        <taxon>Bacillati</taxon>
        <taxon>Actinomycetota</taxon>
        <taxon>Actinomycetes</taxon>
        <taxon>Mycobacteriales</taxon>
        <taxon>Nocardiaceae</taxon>
        <taxon>Williamsia</taxon>
    </lineage>
</organism>
<dbReference type="Gene3D" id="3.40.80.10">
    <property type="entry name" value="Peptidoglycan recognition protein-like"/>
    <property type="match status" value="1"/>
</dbReference>
<keyword evidence="3" id="KW-1133">Transmembrane helix</keyword>
<dbReference type="SUPFAM" id="SSF55846">
    <property type="entry name" value="N-acetylmuramoyl-L-alanine amidase-like"/>
    <property type="match status" value="1"/>
</dbReference>
<feature type="domain" description="Peptidoglycan recognition protein family" evidence="4">
    <location>
        <begin position="389"/>
        <end position="537"/>
    </location>
</feature>
<feature type="compositionally biased region" description="Polar residues" evidence="2">
    <location>
        <begin position="305"/>
        <end position="314"/>
    </location>
</feature>
<evidence type="ECO:0000259" key="4">
    <source>
        <dbReference type="SMART" id="SM00701"/>
    </source>
</evidence>
<evidence type="ECO:0000313" key="5">
    <source>
        <dbReference type="EMBL" id="PHV66987.1"/>
    </source>
</evidence>
<comment type="caution">
    <text evidence="5">The sequence shown here is derived from an EMBL/GenBank/DDBJ whole genome shotgun (WGS) entry which is preliminary data.</text>
</comment>
<dbReference type="AlphaFoldDB" id="A0A2G3PMC9"/>
<dbReference type="InterPro" id="IPR015510">
    <property type="entry name" value="PGRP"/>
</dbReference>
<feature type="region of interest" description="Disordered" evidence="2">
    <location>
        <begin position="1"/>
        <end position="32"/>
    </location>
</feature>
<evidence type="ECO:0000313" key="6">
    <source>
        <dbReference type="Proteomes" id="UP000225108"/>
    </source>
</evidence>
<feature type="compositionally biased region" description="Polar residues" evidence="2">
    <location>
        <begin position="137"/>
        <end position="146"/>
    </location>
</feature>
<feature type="region of interest" description="Disordered" evidence="2">
    <location>
        <begin position="136"/>
        <end position="171"/>
    </location>
</feature>
<dbReference type="InterPro" id="IPR013207">
    <property type="entry name" value="LGFP"/>
</dbReference>
<dbReference type="PANTHER" id="PTHR11022">
    <property type="entry name" value="PEPTIDOGLYCAN RECOGNITION PROTEIN"/>
    <property type="match status" value="1"/>
</dbReference>
<feature type="transmembrane region" description="Helical" evidence="3">
    <location>
        <begin position="43"/>
        <end position="65"/>
    </location>
</feature>
<protein>
    <recommendedName>
        <fullName evidence="4">Peptidoglycan recognition protein family domain-containing protein</fullName>
    </recommendedName>
</protein>
<proteinExistence type="inferred from homology"/>
<feature type="compositionally biased region" description="Basic and acidic residues" evidence="2">
    <location>
        <begin position="21"/>
        <end position="32"/>
    </location>
</feature>
<evidence type="ECO:0000256" key="2">
    <source>
        <dbReference type="SAM" id="MobiDB-lite"/>
    </source>
</evidence>
<feature type="compositionally biased region" description="Low complexity" evidence="2">
    <location>
        <begin position="147"/>
        <end position="167"/>
    </location>
</feature>
<evidence type="ECO:0000256" key="3">
    <source>
        <dbReference type="SAM" id="Phobius"/>
    </source>
</evidence>
<dbReference type="GO" id="GO:0009253">
    <property type="term" value="P:peptidoglycan catabolic process"/>
    <property type="evidence" value="ECO:0007669"/>
    <property type="project" value="InterPro"/>
</dbReference>
<dbReference type="Proteomes" id="UP000225108">
    <property type="component" value="Unassembled WGS sequence"/>
</dbReference>
<dbReference type="GO" id="GO:0008270">
    <property type="term" value="F:zinc ion binding"/>
    <property type="evidence" value="ECO:0007669"/>
    <property type="project" value="InterPro"/>
</dbReference>
<reference evidence="5 6" key="1">
    <citation type="submission" date="2017-10" db="EMBL/GenBank/DDBJ databases">
        <title>The draft genome sequence of Williamsia sp. BULT 1.1 isolated from the semi-arid grassland soils from South Africa.</title>
        <authorList>
            <person name="Kabwe M.H."/>
            <person name="Govender N."/>
            <person name="Mutseka Lunga P."/>
            <person name="Vikram S."/>
            <person name="Makhalanyane T.P."/>
        </authorList>
    </citation>
    <scope>NUCLEOTIDE SEQUENCE [LARGE SCALE GENOMIC DNA]</scope>
    <source>
        <strain evidence="5 6">BULT 1.1</strain>
    </source>
</reference>
<dbReference type="SMART" id="SM00701">
    <property type="entry name" value="PGRP"/>
    <property type="match status" value="1"/>
</dbReference>
<dbReference type="InterPro" id="IPR002502">
    <property type="entry name" value="Amidase_domain"/>
</dbReference>
<dbReference type="Pfam" id="PF08310">
    <property type="entry name" value="LGFP"/>
    <property type="match status" value="2"/>
</dbReference>
<evidence type="ECO:0000256" key="1">
    <source>
        <dbReference type="ARBA" id="ARBA00007553"/>
    </source>
</evidence>
<dbReference type="PANTHER" id="PTHR11022:SF41">
    <property type="entry name" value="PEPTIDOGLYCAN-RECOGNITION PROTEIN LC-RELATED"/>
    <property type="match status" value="1"/>
</dbReference>
<gene>
    <name evidence="5" type="ORF">CSW57_12210</name>
</gene>
<feature type="region of interest" description="Disordered" evidence="2">
    <location>
        <begin position="253"/>
        <end position="314"/>
    </location>
</feature>
<accession>A0A2G3PMC9</accession>